<evidence type="ECO:0000313" key="3">
    <source>
        <dbReference type="Proteomes" id="UP001360953"/>
    </source>
</evidence>
<keyword evidence="3" id="KW-1185">Reference proteome</keyword>
<dbReference type="Proteomes" id="UP001360953">
    <property type="component" value="Unassembled WGS sequence"/>
</dbReference>
<proteinExistence type="predicted"/>
<dbReference type="GeneID" id="92026796"/>
<feature type="signal peptide" evidence="1">
    <location>
        <begin position="1"/>
        <end position="15"/>
    </location>
</feature>
<protein>
    <recommendedName>
        <fullName evidence="4">Secreted protein</fullName>
    </recommendedName>
</protein>
<dbReference type="RefSeq" id="XP_066650709.1">
    <property type="nucleotide sequence ID" value="XM_066793890.1"/>
</dbReference>
<comment type="caution">
    <text evidence="2">The sequence shown here is derived from an EMBL/GenBank/DDBJ whole genome shotgun (WGS) entry which is preliminary data.</text>
</comment>
<gene>
    <name evidence="2" type="ORF">J3D65DRAFT_131099</name>
</gene>
<accession>A0ABR1L5Y0</accession>
<organism evidence="2 3">
    <name type="scientific">Phyllosticta citribraziliensis</name>
    <dbReference type="NCBI Taxonomy" id="989973"/>
    <lineage>
        <taxon>Eukaryota</taxon>
        <taxon>Fungi</taxon>
        <taxon>Dikarya</taxon>
        <taxon>Ascomycota</taxon>
        <taxon>Pezizomycotina</taxon>
        <taxon>Dothideomycetes</taxon>
        <taxon>Dothideomycetes incertae sedis</taxon>
        <taxon>Botryosphaeriales</taxon>
        <taxon>Phyllostictaceae</taxon>
        <taxon>Phyllosticta</taxon>
    </lineage>
</organism>
<name>A0ABR1L5Y0_9PEZI</name>
<evidence type="ECO:0000313" key="2">
    <source>
        <dbReference type="EMBL" id="KAK7530636.1"/>
    </source>
</evidence>
<reference evidence="2 3" key="1">
    <citation type="submission" date="2024-04" db="EMBL/GenBank/DDBJ databases">
        <title>Phyllosticta paracitricarpa is synonymous to the EU quarantine fungus P. citricarpa based on phylogenomic analyses.</title>
        <authorList>
            <consortium name="Lawrence Berkeley National Laboratory"/>
            <person name="Van ingen-buijs V.A."/>
            <person name="Van westerhoven A.C."/>
            <person name="Haridas S."/>
            <person name="Skiadas P."/>
            <person name="Martin F."/>
            <person name="Groenewald J.Z."/>
            <person name="Crous P.W."/>
            <person name="Seidl M.F."/>
        </authorList>
    </citation>
    <scope>NUCLEOTIDE SEQUENCE [LARGE SCALE GENOMIC DNA]</scope>
    <source>
        <strain evidence="2 3">CPC 17464</strain>
    </source>
</reference>
<keyword evidence="1" id="KW-0732">Signal</keyword>
<evidence type="ECO:0008006" key="4">
    <source>
        <dbReference type="Google" id="ProtNLM"/>
    </source>
</evidence>
<sequence>MLFSVAHLAIVRTAAYLLCCISECWCPCREGKRATDASIFSDAWDDRAWRRITVRLSTGIGISARHWGRAGTVALTCRSLWLSQSSFRASVTASAVQGAAYCLRAAPHIGMSRQRHGFTRFCPGIWVLMQGIHVLEIQIFAPSDGTRGPEGAGSRTA</sequence>
<feature type="chain" id="PRO_5046105500" description="Secreted protein" evidence="1">
    <location>
        <begin position="16"/>
        <end position="157"/>
    </location>
</feature>
<dbReference type="EMBL" id="JBBPEH010000013">
    <property type="protein sequence ID" value="KAK7530636.1"/>
    <property type="molecule type" value="Genomic_DNA"/>
</dbReference>
<evidence type="ECO:0000256" key="1">
    <source>
        <dbReference type="SAM" id="SignalP"/>
    </source>
</evidence>